<accession>A0A4C1Z066</accession>
<name>A0A4C1Z066_EUMVA</name>
<evidence type="ECO:0000256" key="2">
    <source>
        <dbReference type="ARBA" id="ARBA00022801"/>
    </source>
</evidence>
<dbReference type="PANTHER" id="PTHR13235">
    <property type="entry name" value="SINGLE-STRAND SELECTIVE MONOFUNCTIONAL URACIL DNA GLYCOSYLASE"/>
    <property type="match status" value="1"/>
</dbReference>
<dbReference type="STRING" id="151549.A0A4C1Z066"/>
<sequence length="277" mass="31309">MPKRKANSAYDDNTDNKKVTKKETDIASEFIRIANRMNSQLGDINFIKKIDYVYNPTRYASLSYEQYVQKFCNTTKKVMFLGMNPGPWGMSQTGVPFGEVDTVKNWMHIEETVFKPEKELSVRPVLGFACGRSEVSGKRFWGLMKELCGEAESFFTNCFVYNYIPLQFMNARGKNLPPTTFKGSVGQSNSVTNELTSIAFTVPQLRRFKIGTVSDIGIDSGIKARPDSGTRIDIDNHTVLGCGNARSADMKDGEINSVYTRVKPRAHWNNKKKSYHC</sequence>
<dbReference type="Proteomes" id="UP000299102">
    <property type="component" value="Unassembled WGS sequence"/>
</dbReference>
<dbReference type="GO" id="GO:0000703">
    <property type="term" value="F:oxidized pyrimidine nucleobase lesion DNA N-glycosylase activity"/>
    <property type="evidence" value="ECO:0007669"/>
    <property type="project" value="TreeGrafter"/>
</dbReference>
<keyword evidence="1" id="KW-0227">DNA damage</keyword>
<dbReference type="InterPro" id="IPR036895">
    <property type="entry name" value="Uracil-DNA_glycosylase-like_sf"/>
</dbReference>
<evidence type="ECO:0000313" key="6">
    <source>
        <dbReference type="Proteomes" id="UP000299102"/>
    </source>
</evidence>
<dbReference type="PANTHER" id="PTHR13235:SF2">
    <property type="entry name" value="SINGLE-STRAND SELECTIVE MONOFUNCTIONAL URACIL DNA GLYCOSYLASE"/>
    <property type="match status" value="1"/>
</dbReference>
<evidence type="ECO:0000256" key="4">
    <source>
        <dbReference type="ARBA" id="ARBA00023204"/>
    </source>
</evidence>
<dbReference type="SUPFAM" id="SSF52141">
    <property type="entry name" value="Uracil-DNA glycosylase-like"/>
    <property type="match status" value="1"/>
</dbReference>
<reference evidence="5 6" key="1">
    <citation type="journal article" date="2019" name="Commun. Biol.">
        <title>The bagworm genome reveals a unique fibroin gene that provides high tensile strength.</title>
        <authorList>
            <person name="Kono N."/>
            <person name="Nakamura H."/>
            <person name="Ohtoshi R."/>
            <person name="Tomita M."/>
            <person name="Numata K."/>
            <person name="Arakawa K."/>
        </authorList>
    </citation>
    <scope>NUCLEOTIDE SEQUENCE [LARGE SCALE GENOMIC DNA]</scope>
</reference>
<organism evidence="5 6">
    <name type="scientific">Eumeta variegata</name>
    <name type="common">Bagworm moth</name>
    <name type="synonym">Eumeta japonica</name>
    <dbReference type="NCBI Taxonomy" id="151549"/>
    <lineage>
        <taxon>Eukaryota</taxon>
        <taxon>Metazoa</taxon>
        <taxon>Ecdysozoa</taxon>
        <taxon>Arthropoda</taxon>
        <taxon>Hexapoda</taxon>
        <taxon>Insecta</taxon>
        <taxon>Pterygota</taxon>
        <taxon>Neoptera</taxon>
        <taxon>Endopterygota</taxon>
        <taxon>Lepidoptera</taxon>
        <taxon>Glossata</taxon>
        <taxon>Ditrysia</taxon>
        <taxon>Tineoidea</taxon>
        <taxon>Psychidae</taxon>
        <taxon>Oiketicinae</taxon>
        <taxon>Eumeta</taxon>
    </lineage>
</organism>
<dbReference type="Gene3D" id="3.40.470.10">
    <property type="entry name" value="Uracil-DNA glycosylase-like domain"/>
    <property type="match status" value="1"/>
</dbReference>
<dbReference type="OrthoDB" id="408702at2759"/>
<dbReference type="GO" id="GO:0006284">
    <property type="term" value="P:base-excision repair"/>
    <property type="evidence" value="ECO:0007669"/>
    <property type="project" value="InterPro"/>
</dbReference>
<proteinExistence type="predicted"/>
<evidence type="ECO:0000256" key="1">
    <source>
        <dbReference type="ARBA" id="ARBA00022763"/>
    </source>
</evidence>
<keyword evidence="3" id="KW-0238">DNA-binding</keyword>
<dbReference type="InterPro" id="IPR039134">
    <property type="entry name" value="SMUG1"/>
</dbReference>
<protein>
    <submittedName>
        <fullName evidence="5">Single-strand selective monofunctional uracil DNA glycosylase</fullName>
    </submittedName>
</protein>
<dbReference type="AlphaFoldDB" id="A0A4C1Z066"/>
<gene>
    <name evidence="5" type="primary">smug1</name>
    <name evidence="5" type="ORF">EVAR_77441_1</name>
</gene>
<evidence type="ECO:0000313" key="5">
    <source>
        <dbReference type="EMBL" id="GBP79985.1"/>
    </source>
</evidence>
<comment type="caution">
    <text evidence="5">The sequence shown here is derived from an EMBL/GenBank/DDBJ whole genome shotgun (WGS) entry which is preliminary data.</text>
</comment>
<keyword evidence="2" id="KW-0378">Hydrolase</keyword>
<dbReference type="GO" id="GO:0017065">
    <property type="term" value="F:single-strand selective uracil DNA N-glycosylase activity"/>
    <property type="evidence" value="ECO:0007669"/>
    <property type="project" value="InterPro"/>
</dbReference>
<dbReference type="EMBL" id="BGZK01001441">
    <property type="protein sequence ID" value="GBP79985.1"/>
    <property type="molecule type" value="Genomic_DNA"/>
</dbReference>
<keyword evidence="6" id="KW-1185">Reference proteome</keyword>
<evidence type="ECO:0000256" key="3">
    <source>
        <dbReference type="ARBA" id="ARBA00023125"/>
    </source>
</evidence>
<dbReference type="GO" id="GO:0003677">
    <property type="term" value="F:DNA binding"/>
    <property type="evidence" value="ECO:0007669"/>
    <property type="project" value="UniProtKB-KW"/>
</dbReference>
<keyword evidence="4" id="KW-0234">DNA repair</keyword>